<proteinExistence type="predicted"/>
<evidence type="ECO:0000256" key="1">
    <source>
        <dbReference type="SAM" id="SignalP"/>
    </source>
</evidence>
<dbReference type="EMBL" id="GIFC01004598">
    <property type="protein sequence ID" value="MXU86681.1"/>
    <property type="molecule type" value="Transcribed_RNA"/>
</dbReference>
<keyword evidence="1" id="KW-0732">Signal</keyword>
<organism evidence="2">
    <name type="scientific">Ixodes ricinus</name>
    <name type="common">Common tick</name>
    <name type="synonym">Acarus ricinus</name>
    <dbReference type="NCBI Taxonomy" id="34613"/>
    <lineage>
        <taxon>Eukaryota</taxon>
        <taxon>Metazoa</taxon>
        <taxon>Ecdysozoa</taxon>
        <taxon>Arthropoda</taxon>
        <taxon>Chelicerata</taxon>
        <taxon>Arachnida</taxon>
        <taxon>Acari</taxon>
        <taxon>Parasitiformes</taxon>
        <taxon>Ixodida</taxon>
        <taxon>Ixodoidea</taxon>
        <taxon>Ixodidae</taxon>
        <taxon>Ixodinae</taxon>
        <taxon>Ixodes</taxon>
    </lineage>
</organism>
<dbReference type="AlphaFoldDB" id="A0A6B0U8D0"/>
<name>A0A6B0U8D0_IXORI</name>
<sequence length="92" mass="9838">MPGWGSSNGALFTLLFFNFKSAVPPSLQGQTGSGHSTTALKVCTFVPRSGGHLFWRCSPRQHKSDDQQIGKNGVPLCLRLLPAGAEDGVDPR</sequence>
<reference evidence="2" key="1">
    <citation type="submission" date="2019-12" db="EMBL/GenBank/DDBJ databases">
        <title>An insight into the sialome of adult female Ixodes ricinus ticks feeding for 6 days.</title>
        <authorList>
            <person name="Perner J."/>
            <person name="Ribeiro J.M.C."/>
        </authorList>
    </citation>
    <scope>NUCLEOTIDE SEQUENCE</scope>
    <source>
        <strain evidence="2">Semi-engorged</strain>
        <tissue evidence="2">Salivary glands</tissue>
    </source>
</reference>
<protein>
    <submittedName>
        <fullName evidence="2">Putative secreted protein</fullName>
    </submittedName>
</protein>
<feature type="chain" id="PRO_5025412495" evidence="1">
    <location>
        <begin position="23"/>
        <end position="92"/>
    </location>
</feature>
<evidence type="ECO:0000313" key="2">
    <source>
        <dbReference type="EMBL" id="MXU86681.1"/>
    </source>
</evidence>
<accession>A0A6B0U8D0</accession>
<feature type="signal peptide" evidence="1">
    <location>
        <begin position="1"/>
        <end position="22"/>
    </location>
</feature>